<gene>
    <name evidence="1" type="ORF">A3B81_05580</name>
</gene>
<evidence type="ECO:0000313" key="2">
    <source>
        <dbReference type="Proteomes" id="UP000179362"/>
    </source>
</evidence>
<dbReference type="Pfam" id="PF04365">
    <property type="entry name" value="BrnT_toxin"/>
    <property type="match status" value="1"/>
</dbReference>
<dbReference type="EMBL" id="MFTA01000005">
    <property type="protein sequence ID" value="OGI53041.1"/>
    <property type="molecule type" value="Genomic_DNA"/>
</dbReference>
<evidence type="ECO:0000313" key="1">
    <source>
        <dbReference type="EMBL" id="OGI53041.1"/>
    </source>
</evidence>
<dbReference type="Gene3D" id="3.10.450.530">
    <property type="entry name" value="Ribonuclease toxin, BrnT, of type II toxin-antitoxin system"/>
    <property type="match status" value="1"/>
</dbReference>
<accession>A0A1F6U6Q6</accession>
<organism evidence="1 2">
    <name type="scientific">Candidatus Muproteobacteria bacterium RIFCSPHIGHO2_02_FULL_65_16</name>
    <dbReference type="NCBI Taxonomy" id="1817766"/>
    <lineage>
        <taxon>Bacteria</taxon>
        <taxon>Pseudomonadati</taxon>
        <taxon>Pseudomonadota</taxon>
        <taxon>Candidatus Muproteobacteria</taxon>
    </lineage>
</organism>
<name>A0A1F6U6Q6_9PROT</name>
<reference evidence="1 2" key="1">
    <citation type="journal article" date="2016" name="Nat. Commun.">
        <title>Thousands of microbial genomes shed light on interconnected biogeochemical processes in an aquifer system.</title>
        <authorList>
            <person name="Anantharaman K."/>
            <person name="Brown C.T."/>
            <person name="Hug L.A."/>
            <person name="Sharon I."/>
            <person name="Castelle C.J."/>
            <person name="Probst A.J."/>
            <person name="Thomas B.C."/>
            <person name="Singh A."/>
            <person name="Wilkins M.J."/>
            <person name="Karaoz U."/>
            <person name="Brodie E.L."/>
            <person name="Williams K.H."/>
            <person name="Hubbard S.S."/>
            <person name="Banfield J.F."/>
        </authorList>
    </citation>
    <scope>NUCLEOTIDE SEQUENCE [LARGE SCALE GENOMIC DNA]</scope>
</reference>
<sequence length="92" mass="10790">MAMARFDWDERKNHENQKKHGVSFDLAQLAFTDPGRVIAEDLAHAQSEKRYYCFGRVGYGVLTVRFTYRDGIIRIIGAGYWRRGKKIYEEQS</sequence>
<proteinExistence type="predicted"/>
<evidence type="ECO:0008006" key="3">
    <source>
        <dbReference type="Google" id="ProtNLM"/>
    </source>
</evidence>
<dbReference type="InterPro" id="IPR038573">
    <property type="entry name" value="BrnT_sf"/>
</dbReference>
<dbReference type="AlphaFoldDB" id="A0A1F6U6Q6"/>
<comment type="caution">
    <text evidence="1">The sequence shown here is derived from an EMBL/GenBank/DDBJ whole genome shotgun (WGS) entry which is preliminary data.</text>
</comment>
<dbReference type="InterPro" id="IPR007460">
    <property type="entry name" value="BrnT_toxin"/>
</dbReference>
<dbReference type="Proteomes" id="UP000179362">
    <property type="component" value="Unassembled WGS sequence"/>
</dbReference>
<protein>
    <recommendedName>
        <fullName evidence="3">BrnT family toxin</fullName>
    </recommendedName>
</protein>